<organism evidence="1">
    <name type="scientific">Wolbachia endosymbiont of Armadillidium arcangelii</name>
    <dbReference type="NCBI Taxonomy" id="3158571"/>
    <lineage>
        <taxon>Bacteria</taxon>
        <taxon>Pseudomonadati</taxon>
        <taxon>Pseudomonadota</taxon>
        <taxon>Alphaproteobacteria</taxon>
        <taxon>Rickettsiales</taxon>
        <taxon>Anaplasmataceae</taxon>
        <taxon>Wolbachieae</taxon>
        <taxon>Wolbachia</taxon>
    </lineage>
</organism>
<gene>
    <name evidence="1" type="ORF">ABLO99_01290</name>
</gene>
<dbReference type="EMBL" id="CP157942">
    <property type="protein sequence ID" value="XBS67345.1"/>
    <property type="molecule type" value="Genomic_DNA"/>
</dbReference>
<proteinExistence type="predicted"/>
<reference evidence="1" key="1">
    <citation type="submission" date="2024-06" db="EMBL/GenBank/DDBJ databases">
        <authorList>
            <person name="Dussert Y."/>
            <person name="Peccoud J."/>
            <person name="Pigeault R."/>
        </authorList>
    </citation>
    <scope>NUCLEOTIDE SEQUENCE</scope>
    <source>
        <strain evidence="1">WArc</strain>
    </source>
</reference>
<dbReference type="RefSeq" id="WP_153295440.1">
    <property type="nucleotide sequence ID" value="NZ_CP157942.1"/>
</dbReference>
<name>A0AAU7Q319_9RICK</name>
<evidence type="ECO:0000313" key="1">
    <source>
        <dbReference type="EMBL" id="XBS67345.1"/>
    </source>
</evidence>
<sequence>MNSIVFLYKFIYYTAAKQQIAGYTKEKLIHSEELLEIIREQLNKDDVRILTDTIEV</sequence>
<protein>
    <submittedName>
        <fullName evidence="1">Uncharacterized protein</fullName>
    </submittedName>
</protein>
<accession>A0AAU7Q319</accession>
<dbReference type="AlphaFoldDB" id="A0AAU7Q319"/>